<evidence type="ECO:0000256" key="2">
    <source>
        <dbReference type="ARBA" id="ARBA00023125"/>
    </source>
</evidence>
<dbReference type="Gene3D" id="3.40.50.2300">
    <property type="match status" value="2"/>
</dbReference>
<dbReference type="OrthoDB" id="9805774at2"/>
<dbReference type="InterPro" id="IPR028082">
    <property type="entry name" value="Peripla_BP_I"/>
</dbReference>
<dbReference type="PROSITE" id="PS00356">
    <property type="entry name" value="HTH_LACI_1"/>
    <property type="match status" value="1"/>
</dbReference>
<dbReference type="CDD" id="cd01392">
    <property type="entry name" value="HTH_LacI"/>
    <property type="match status" value="1"/>
</dbReference>
<dbReference type="Pfam" id="PF00356">
    <property type="entry name" value="LacI"/>
    <property type="match status" value="1"/>
</dbReference>
<dbReference type="InterPro" id="IPR000843">
    <property type="entry name" value="HTH_LacI"/>
</dbReference>
<sequence>MAKRPTLLDVAKAAGVSIATVNRVVAAASGVRDDTARKVAEAAARVGYQGRNLAAQDVLRPLPEVRLGFVLRKEKQAFYAGFAKSLRRACAQVQGARVTAEIVFSDTQTPAEVAGHLLAMRGRADVVAATAVNHGTVAEAVARLAEAGVPCITLLSDFAQDVRAGYFGLNNLKVGRGAAQMLSIAAVRPGKIALFVGGNRWHGHELRETGFRSQFREAAPGFEVLDTLVNLETRQLTCEAMLDLMARHRDLVGVYLAGGGMEGAIASLREEARAGPIALVVNEVTPESRRALDDGYVSLIVATPLEPLCRELVAEMVQIKLEGGAMPGQRFFDPVLYLPEFG</sequence>
<keyword evidence="3" id="KW-0804">Transcription</keyword>
<dbReference type="SMART" id="SM00354">
    <property type="entry name" value="HTH_LACI"/>
    <property type="match status" value="1"/>
</dbReference>
<keyword evidence="1" id="KW-0805">Transcription regulation</keyword>
<gene>
    <name evidence="5" type="primary">malR</name>
    <name evidence="5" type="ORF">MAA8898_03841</name>
</gene>
<name>A0A238KZ01_9RHOB</name>
<evidence type="ECO:0000256" key="3">
    <source>
        <dbReference type="ARBA" id="ARBA00023163"/>
    </source>
</evidence>
<dbReference type="InterPro" id="IPR025997">
    <property type="entry name" value="SBP_2_dom"/>
</dbReference>
<evidence type="ECO:0000256" key="1">
    <source>
        <dbReference type="ARBA" id="ARBA00023015"/>
    </source>
</evidence>
<dbReference type="PROSITE" id="PS50932">
    <property type="entry name" value="HTH_LACI_2"/>
    <property type="match status" value="1"/>
</dbReference>
<dbReference type="AlphaFoldDB" id="A0A238KZ01"/>
<dbReference type="PANTHER" id="PTHR30146:SF152">
    <property type="entry name" value="TRANSCRIPTIONAL REGULATORY PROTEIN"/>
    <property type="match status" value="1"/>
</dbReference>
<dbReference type="SUPFAM" id="SSF47413">
    <property type="entry name" value="lambda repressor-like DNA-binding domains"/>
    <property type="match status" value="1"/>
</dbReference>
<evidence type="ECO:0000313" key="6">
    <source>
        <dbReference type="Proteomes" id="UP000207598"/>
    </source>
</evidence>
<dbReference type="Pfam" id="PF13407">
    <property type="entry name" value="Peripla_BP_4"/>
    <property type="match status" value="1"/>
</dbReference>
<dbReference type="EMBL" id="FXYF01000012">
    <property type="protein sequence ID" value="SMX48045.1"/>
    <property type="molecule type" value="Genomic_DNA"/>
</dbReference>
<feature type="domain" description="HTH lacI-type" evidence="4">
    <location>
        <begin position="5"/>
        <end position="60"/>
    </location>
</feature>
<proteinExistence type="predicted"/>
<keyword evidence="6" id="KW-1185">Reference proteome</keyword>
<organism evidence="5 6">
    <name type="scientific">Maliponia aquimaris</name>
    <dbReference type="NCBI Taxonomy" id="1673631"/>
    <lineage>
        <taxon>Bacteria</taxon>
        <taxon>Pseudomonadati</taxon>
        <taxon>Pseudomonadota</taxon>
        <taxon>Alphaproteobacteria</taxon>
        <taxon>Rhodobacterales</taxon>
        <taxon>Paracoccaceae</taxon>
        <taxon>Maliponia</taxon>
    </lineage>
</organism>
<accession>A0A238KZ01</accession>
<keyword evidence="2" id="KW-0238">DNA-binding</keyword>
<dbReference type="CDD" id="cd06307">
    <property type="entry name" value="PBP1_sugar_binding"/>
    <property type="match status" value="1"/>
</dbReference>
<evidence type="ECO:0000313" key="5">
    <source>
        <dbReference type="EMBL" id="SMX48045.1"/>
    </source>
</evidence>
<dbReference type="Proteomes" id="UP000207598">
    <property type="component" value="Unassembled WGS sequence"/>
</dbReference>
<protein>
    <submittedName>
        <fullName evidence="5">HTH-type transcriptional regulator MalR</fullName>
    </submittedName>
</protein>
<evidence type="ECO:0000259" key="4">
    <source>
        <dbReference type="PROSITE" id="PS50932"/>
    </source>
</evidence>
<dbReference type="PANTHER" id="PTHR30146">
    <property type="entry name" value="LACI-RELATED TRANSCRIPTIONAL REPRESSOR"/>
    <property type="match status" value="1"/>
</dbReference>
<dbReference type="GO" id="GO:0003700">
    <property type="term" value="F:DNA-binding transcription factor activity"/>
    <property type="evidence" value="ECO:0007669"/>
    <property type="project" value="TreeGrafter"/>
</dbReference>
<reference evidence="5 6" key="1">
    <citation type="submission" date="2017-05" db="EMBL/GenBank/DDBJ databases">
        <authorList>
            <person name="Song R."/>
            <person name="Chenine A.L."/>
            <person name="Ruprecht R.M."/>
        </authorList>
    </citation>
    <scope>NUCLEOTIDE SEQUENCE [LARGE SCALE GENOMIC DNA]</scope>
    <source>
        <strain evidence="5 6">CECT 8898</strain>
    </source>
</reference>
<dbReference type="InterPro" id="IPR010982">
    <property type="entry name" value="Lambda_DNA-bd_dom_sf"/>
</dbReference>
<dbReference type="RefSeq" id="WP_094022609.1">
    <property type="nucleotide sequence ID" value="NZ_FXYF01000012.1"/>
</dbReference>
<dbReference type="Gene3D" id="1.10.260.40">
    <property type="entry name" value="lambda repressor-like DNA-binding domains"/>
    <property type="match status" value="1"/>
</dbReference>
<dbReference type="GO" id="GO:0000976">
    <property type="term" value="F:transcription cis-regulatory region binding"/>
    <property type="evidence" value="ECO:0007669"/>
    <property type="project" value="TreeGrafter"/>
</dbReference>
<dbReference type="SUPFAM" id="SSF53822">
    <property type="entry name" value="Periplasmic binding protein-like I"/>
    <property type="match status" value="1"/>
</dbReference>